<dbReference type="Gene3D" id="3.30.70.100">
    <property type="match status" value="1"/>
</dbReference>
<dbReference type="EMBL" id="CAKJTJ010000011">
    <property type="protein sequence ID" value="CAG9621476.1"/>
    <property type="molecule type" value="Genomic_DNA"/>
</dbReference>
<evidence type="ECO:0000313" key="1">
    <source>
        <dbReference type="EMBL" id="CAG9621476.1"/>
    </source>
</evidence>
<sequence length="103" mass="12504">MFVKIYCYHIKSDNTEAYLTLQKEAAAIYRKYIDSETTYLQCKEEPTKWMEMTKYASEEEYNKKIVLINENQEINELYKTFTKLLVEEKSEVLEENYFIVRND</sequence>
<evidence type="ECO:0008006" key="3">
    <source>
        <dbReference type="Google" id="ProtNLM"/>
    </source>
</evidence>
<evidence type="ECO:0000313" key="2">
    <source>
        <dbReference type="Proteomes" id="UP000789833"/>
    </source>
</evidence>
<dbReference type="RefSeq" id="WP_230501370.1">
    <property type="nucleotide sequence ID" value="NZ_CAKJTJ010000011.1"/>
</dbReference>
<protein>
    <recommendedName>
        <fullName evidence="3">ABM domain-containing protein</fullName>
    </recommendedName>
</protein>
<proteinExistence type="predicted"/>
<accession>A0ABN8ABC8</accession>
<name>A0ABN8ABC8_9BACI</name>
<gene>
    <name evidence="1" type="ORF">BACCIP111883_02249</name>
</gene>
<reference evidence="1 2" key="1">
    <citation type="submission" date="2021-10" db="EMBL/GenBank/DDBJ databases">
        <authorList>
            <person name="Criscuolo A."/>
        </authorList>
    </citation>
    <scope>NUCLEOTIDE SEQUENCE [LARGE SCALE GENOMIC DNA]</scope>
    <source>
        <strain evidence="2">CIP 111883</strain>
    </source>
</reference>
<comment type="caution">
    <text evidence="1">The sequence shown here is derived from an EMBL/GenBank/DDBJ whole genome shotgun (WGS) entry which is preliminary data.</text>
</comment>
<organism evidence="1 2">
    <name type="scientific">Sutcliffiella rhizosphaerae</name>
    <dbReference type="NCBI Taxonomy" id="2880967"/>
    <lineage>
        <taxon>Bacteria</taxon>
        <taxon>Bacillati</taxon>
        <taxon>Bacillota</taxon>
        <taxon>Bacilli</taxon>
        <taxon>Bacillales</taxon>
        <taxon>Bacillaceae</taxon>
        <taxon>Sutcliffiella</taxon>
    </lineage>
</organism>
<keyword evidence="2" id="KW-1185">Reference proteome</keyword>
<dbReference type="Proteomes" id="UP000789833">
    <property type="component" value="Unassembled WGS sequence"/>
</dbReference>